<dbReference type="PANTHER" id="PTHR30349:SF82">
    <property type="entry name" value="INTEGRASE_RECOMBINASE YOEC-RELATED"/>
    <property type="match status" value="1"/>
</dbReference>
<evidence type="ECO:0000256" key="1">
    <source>
        <dbReference type="ARBA" id="ARBA00023172"/>
    </source>
</evidence>
<keyword evidence="2" id="KW-0614">Plasmid</keyword>
<dbReference type="PROSITE" id="PS51898">
    <property type="entry name" value="TYR_RECOMBINASE"/>
    <property type="match status" value="1"/>
</dbReference>
<dbReference type="InterPro" id="IPR013762">
    <property type="entry name" value="Integrase-like_cat_sf"/>
</dbReference>
<organism evidence="2 3">
    <name type="scientific">Clostridium felsineum</name>
    <dbReference type="NCBI Taxonomy" id="36839"/>
    <lineage>
        <taxon>Bacteria</taxon>
        <taxon>Bacillati</taxon>
        <taxon>Bacillota</taxon>
        <taxon>Clostridia</taxon>
        <taxon>Eubacteriales</taxon>
        <taxon>Clostridiaceae</taxon>
        <taxon>Clostridium</taxon>
    </lineage>
</organism>
<evidence type="ECO:0000313" key="2">
    <source>
        <dbReference type="EMBL" id="URZ13741.1"/>
    </source>
</evidence>
<dbReference type="KEGG" id="crw:CROST_045190"/>
<geneLocation type="plasmid" evidence="2 3">
    <name>p330</name>
</geneLocation>
<keyword evidence="3" id="KW-1185">Reference proteome</keyword>
<dbReference type="InterPro" id="IPR011010">
    <property type="entry name" value="DNA_brk_join_enz"/>
</dbReference>
<accession>A0A1S8LYY9</accession>
<dbReference type="InterPro" id="IPR050090">
    <property type="entry name" value="Tyrosine_recombinase_XerCD"/>
</dbReference>
<evidence type="ECO:0000313" key="3">
    <source>
        <dbReference type="Proteomes" id="UP000190951"/>
    </source>
</evidence>
<dbReference type="GO" id="GO:0015074">
    <property type="term" value="P:DNA integration"/>
    <property type="evidence" value="ECO:0007669"/>
    <property type="project" value="InterPro"/>
</dbReference>
<dbReference type="Pfam" id="PF00589">
    <property type="entry name" value="Phage_integrase"/>
    <property type="match status" value="1"/>
</dbReference>
<dbReference type="Gene3D" id="1.10.443.10">
    <property type="entry name" value="Intergrase catalytic core"/>
    <property type="match status" value="1"/>
</dbReference>
<dbReference type="GO" id="GO:0006310">
    <property type="term" value="P:DNA recombination"/>
    <property type="evidence" value="ECO:0007669"/>
    <property type="project" value="UniProtKB-KW"/>
</dbReference>
<sequence>MNRVEPIRSEKKIRDLKNYLLGAGNIRNYALVAFGLNTALRISDILNLTWKDIFDFYEDSFKSHVYIVEKKTGKEKKFLLNNNAKLALKKLKNESKAVLGSDFVFKSREGHNKPITRFMAIKIIKNSCTSVGIKERIGCHSLRKTFGYHSWKKGVPIPILMELFNHSNQSITKLYLGISQDDIDDVYRLVEL</sequence>
<dbReference type="Proteomes" id="UP000190951">
    <property type="component" value="Plasmid p330"/>
</dbReference>
<dbReference type="AlphaFoldDB" id="A0A1S8LYY9"/>
<dbReference type="GO" id="GO:0003677">
    <property type="term" value="F:DNA binding"/>
    <property type="evidence" value="ECO:0007669"/>
    <property type="project" value="InterPro"/>
</dbReference>
<dbReference type="RefSeq" id="WP_077834799.1">
    <property type="nucleotide sequence ID" value="NZ_CP096984.1"/>
</dbReference>
<proteinExistence type="predicted"/>
<dbReference type="STRING" id="84029.CROST_14040"/>
<dbReference type="EMBL" id="CP096984">
    <property type="protein sequence ID" value="URZ13741.1"/>
    <property type="molecule type" value="Genomic_DNA"/>
</dbReference>
<dbReference type="InterPro" id="IPR002104">
    <property type="entry name" value="Integrase_catalytic"/>
</dbReference>
<gene>
    <name evidence="2" type="primary">xerD_5</name>
    <name evidence="2" type="ORF">CROST_045190</name>
</gene>
<dbReference type="SUPFAM" id="SSF56349">
    <property type="entry name" value="DNA breaking-rejoining enzymes"/>
    <property type="match status" value="1"/>
</dbReference>
<dbReference type="PANTHER" id="PTHR30349">
    <property type="entry name" value="PHAGE INTEGRASE-RELATED"/>
    <property type="match status" value="1"/>
</dbReference>
<name>A0A1S8LYY9_9CLOT</name>
<keyword evidence="1" id="KW-0233">DNA recombination</keyword>
<protein>
    <submittedName>
        <fullName evidence="2">Tyrosine recombinase XerD</fullName>
    </submittedName>
</protein>
<reference evidence="2 3" key="1">
    <citation type="submission" date="2022-04" db="EMBL/GenBank/DDBJ databases">
        <title>Genome sequence of C. roseum typestrain.</title>
        <authorList>
            <person name="Poehlein A."/>
            <person name="Schoch T."/>
            <person name="Duerre P."/>
            <person name="Daniel R."/>
        </authorList>
    </citation>
    <scope>NUCLEOTIDE SEQUENCE [LARGE SCALE GENOMIC DNA]</scope>
    <source>
        <strain evidence="2 3">DSM 7320</strain>
        <plasmid evidence="2 3">p330</plasmid>
    </source>
</reference>